<feature type="compositionally biased region" description="Polar residues" evidence="1">
    <location>
        <begin position="19"/>
        <end position="28"/>
    </location>
</feature>
<gene>
    <name evidence="3" type="ORF">PIB30_040583</name>
</gene>
<evidence type="ECO:0000259" key="2">
    <source>
        <dbReference type="Pfam" id="PF03108"/>
    </source>
</evidence>
<feature type="region of interest" description="Disordered" evidence="1">
    <location>
        <begin position="1"/>
        <end position="29"/>
    </location>
</feature>
<dbReference type="EMBL" id="JASCZI010272080">
    <property type="protein sequence ID" value="MED6219957.1"/>
    <property type="molecule type" value="Genomic_DNA"/>
</dbReference>
<accession>A0ABU6ZDC5</accession>
<keyword evidence="4" id="KW-1185">Reference proteome</keyword>
<evidence type="ECO:0000313" key="4">
    <source>
        <dbReference type="Proteomes" id="UP001341840"/>
    </source>
</evidence>
<dbReference type="Proteomes" id="UP001341840">
    <property type="component" value="Unassembled WGS sequence"/>
</dbReference>
<dbReference type="Pfam" id="PF03108">
    <property type="entry name" value="DBD_Tnp_Mut"/>
    <property type="match status" value="1"/>
</dbReference>
<sequence length="198" mass="22087">MQLEMNSDEGSDEEFVGDTNDSTKSSYGTEFVPESQCRRDFLLPAPALIPDLSSVSSHFHTLHLHDMREEPMEGFGGGGDDYDVAGGEEFRVGHCFNTREAVQMAVKNYSIRRAAEYRVVESNPSKYVCRCKQYGAGCPWSILESVRSHIGLASRRTIELLIYAFVPEGMDGKAKGDSEVIGDWEESYDILPRLMSAL</sequence>
<feature type="compositionally biased region" description="Acidic residues" evidence="1">
    <location>
        <begin position="1"/>
        <end position="16"/>
    </location>
</feature>
<feature type="domain" description="Transposase MuDR plant" evidence="2">
    <location>
        <begin position="89"/>
        <end position="152"/>
    </location>
</feature>
<reference evidence="3 4" key="1">
    <citation type="journal article" date="2023" name="Plants (Basel)">
        <title>Bridging the Gap: Combining Genomics and Transcriptomics Approaches to Understand Stylosanthes scabra, an Orphan Legume from the Brazilian Caatinga.</title>
        <authorList>
            <person name="Ferreira-Neto J.R.C."/>
            <person name="da Silva M.D."/>
            <person name="Binneck E."/>
            <person name="de Melo N.F."/>
            <person name="da Silva R.H."/>
            <person name="de Melo A.L.T.M."/>
            <person name="Pandolfi V."/>
            <person name="Bustamante F.O."/>
            <person name="Brasileiro-Vidal A.C."/>
            <person name="Benko-Iseppon A.M."/>
        </authorList>
    </citation>
    <scope>NUCLEOTIDE SEQUENCE [LARGE SCALE GENOMIC DNA]</scope>
    <source>
        <tissue evidence="3">Leaves</tissue>
    </source>
</reference>
<dbReference type="InterPro" id="IPR004332">
    <property type="entry name" value="Transposase_MuDR"/>
</dbReference>
<proteinExistence type="predicted"/>
<name>A0ABU6ZDC5_9FABA</name>
<comment type="caution">
    <text evidence="3">The sequence shown here is derived from an EMBL/GenBank/DDBJ whole genome shotgun (WGS) entry which is preliminary data.</text>
</comment>
<evidence type="ECO:0000313" key="3">
    <source>
        <dbReference type="EMBL" id="MED6219957.1"/>
    </source>
</evidence>
<evidence type="ECO:0000256" key="1">
    <source>
        <dbReference type="SAM" id="MobiDB-lite"/>
    </source>
</evidence>
<protein>
    <recommendedName>
        <fullName evidence="2">Transposase MuDR plant domain-containing protein</fullName>
    </recommendedName>
</protein>
<organism evidence="3 4">
    <name type="scientific">Stylosanthes scabra</name>
    <dbReference type="NCBI Taxonomy" id="79078"/>
    <lineage>
        <taxon>Eukaryota</taxon>
        <taxon>Viridiplantae</taxon>
        <taxon>Streptophyta</taxon>
        <taxon>Embryophyta</taxon>
        <taxon>Tracheophyta</taxon>
        <taxon>Spermatophyta</taxon>
        <taxon>Magnoliopsida</taxon>
        <taxon>eudicotyledons</taxon>
        <taxon>Gunneridae</taxon>
        <taxon>Pentapetalae</taxon>
        <taxon>rosids</taxon>
        <taxon>fabids</taxon>
        <taxon>Fabales</taxon>
        <taxon>Fabaceae</taxon>
        <taxon>Papilionoideae</taxon>
        <taxon>50 kb inversion clade</taxon>
        <taxon>dalbergioids sensu lato</taxon>
        <taxon>Dalbergieae</taxon>
        <taxon>Pterocarpus clade</taxon>
        <taxon>Stylosanthes</taxon>
    </lineage>
</organism>